<name>A0A2Z6MZY1_TRISU</name>
<proteinExistence type="predicted"/>
<dbReference type="EMBL" id="DF973247">
    <property type="protein sequence ID" value="GAU22437.1"/>
    <property type="molecule type" value="Genomic_DNA"/>
</dbReference>
<dbReference type="Proteomes" id="UP000242715">
    <property type="component" value="Unassembled WGS sequence"/>
</dbReference>
<dbReference type="AlphaFoldDB" id="A0A2Z6MZY1"/>
<evidence type="ECO:0000313" key="1">
    <source>
        <dbReference type="EMBL" id="GAU22437.1"/>
    </source>
</evidence>
<dbReference type="OrthoDB" id="1431697at2759"/>
<protein>
    <submittedName>
        <fullName evidence="1">Uncharacterized protein</fullName>
    </submittedName>
</protein>
<accession>A0A2Z6MZY1</accession>
<gene>
    <name evidence="1" type="ORF">TSUD_123240</name>
</gene>
<organism evidence="1 2">
    <name type="scientific">Trifolium subterraneum</name>
    <name type="common">Subterranean clover</name>
    <dbReference type="NCBI Taxonomy" id="3900"/>
    <lineage>
        <taxon>Eukaryota</taxon>
        <taxon>Viridiplantae</taxon>
        <taxon>Streptophyta</taxon>
        <taxon>Embryophyta</taxon>
        <taxon>Tracheophyta</taxon>
        <taxon>Spermatophyta</taxon>
        <taxon>Magnoliopsida</taxon>
        <taxon>eudicotyledons</taxon>
        <taxon>Gunneridae</taxon>
        <taxon>Pentapetalae</taxon>
        <taxon>rosids</taxon>
        <taxon>fabids</taxon>
        <taxon>Fabales</taxon>
        <taxon>Fabaceae</taxon>
        <taxon>Papilionoideae</taxon>
        <taxon>50 kb inversion clade</taxon>
        <taxon>NPAAA clade</taxon>
        <taxon>Hologalegina</taxon>
        <taxon>IRL clade</taxon>
        <taxon>Trifolieae</taxon>
        <taxon>Trifolium</taxon>
    </lineage>
</organism>
<keyword evidence="2" id="KW-1185">Reference proteome</keyword>
<reference evidence="2" key="1">
    <citation type="journal article" date="2017" name="Front. Plant Sci.">
        <title>Climate Clever Clovers: New Paradigm to Reduce the Environmental Footprint of Ruminants by Breeding Low Methanogenic Forages Utilizing Haplotype Variation.</title>
        <authorList>
            <person name="Kaur P."/>
            <person name="Appels R."/>
            <person name="Bayer P.E."/>
            <person name="Keeble-Gagnere G."/>
            <person name="Wang J."/>
            <person name="Hirakawa H."/>
            <person name="Shirasawa K."/>
            <person name="Vercoe P."/>
            <person name="Stefanova K."/>
            <person name="Durmic Z."/>
            <person name="Nichols P."/>
            <person name="Revell C."/>
            <person name="Isobe S.N."/>
            <person name="Edwards D."/>
            <person name="Erskine W."/>
        </authorList>
    </citation>
    <scope>NUCLEOTIDE SEQUENCE [LARGE SCALE GENOMIC DNA]</scope>
    <source>
        <strain evidence="2">cv. Daliak</strain>
    </source>
</reference>
<evidence type="ECO:0000313" key="2">
    <source>
        <dbReference type="Proteomes" id="UP000242715"/>
    </source>
</evidence>
<sequence length="59" mass="6501">MTSAAVDLQCLLSDEQLFGSNNENLPKIISVVKEILSGPDRIGTEEAINQMIDFIVQHD</sequence>